<reference evidence="1 2" key="1">
    <citation type="journal article" date="2014" name="Int. J. Syst. Evol. Microbiol.">
        <title>Complete genome sequence of Corynebacterium casei LMG S-19264T (=DSM 44701T), isolated from a smear-ripened cheese.</title>
        <authorList>
            <consortium name="US DOE Joint Genome Institute (JGI-PGF)"/>
            <person name="Walter F."/>
            <person name="Albersmeier A."/>
            <person name="Kalinowski J."/>
            <person name="Ruckert C."/>
        </authorList>
    </citation>
    <scope>NUCLEOTIDE SEQUENCE [LARGE SCALE GENOMIC DNA]</scope>
    <source>
        <strain evidence="1 2">CECT 8670</strain>
    </source>
</reference>
<dbReference type="EMBL" id="JAUFQH010000003">
    <property type="protein sequence ID" value="MDN3618324.1"/>
    <property type="molecule type" value="Genomic_DNA"/>
</dbReference>
<name>A0AAJ1VFG7_9FLAO</name>
<sequence>MNNPNKSTKGDIAHSIVKGGIGAIPVVGALASEIFGLIVTPPLEKRRADWMNEVAEKLKELESKGQVDFNKLKDDEEFLDIVLQSTSYALKTSEKVKINSFKNALLNTAKGESPDKTKSQIFLTQIDKFTKWHIKILELIDNPRDWFERAGKAPPGYMMGSISSMIKDAFPELKLQDELVDIIWNDLENVGFHRTGSVKTTMSGDGVLSERTTEFGKEFLEFISNE</sequence>
<organism evidence="1 2">
    <name type="scientific">Polaribacter sejongensis</name>
    <dbReference type="NCBI Taxonomy" id="985043"/>
    <lineage>
        <taxon>Bacteria</taxon>
        <taxon>Pseudomonadati</taxon>
        <taxon>Bacteroidota</taxon>
        <taxon>Flavobacteriia</taxon>
        <taxon>Flavobacteriales</taxon>
        <taxon>Flavobacteriaceae</taxon>
    </lineage>
</organism>
<accession>A0AAJ1VFG7</accession>
<evidence type="ECO:0000313" key="1">
    <source>
        <dbReference type="EMBL" id="MDN3618324.1"/>
    </source>
</evidence>
<proteinExistence type="predicted"/>
<dbReference type="Proteomes" id="UP001228636">
    <property type="component" value="Unassembled WGS sequence"/>
</dbReference>
<dbReference type="AlphaFoldDB" id="A0AAJ1VFG7"/>
<comment type="caution">
    <text evidence="1">The sequence shown here is derived from an EMBL/GenBank/DDBJ whole genome shotgun (WGS) entry which is preliminary data.</text>
</comment>
<gene>
    <name evidence="1" type="ORF">QWY81_02505</name>
</gene>
<protein>
    <submittedName>
        <fullName evidence="1">Uncharacterized protein</fullName>
    </submittedName>
</protein>
<dbReference type="RefSeq" id="WP_261972058.1">
    <property type="nucleotide sequence ID" value="NZ_CP103460.1"/>
</dbReference>
<evidence type="ECO:0000313" key="2">
    <source>
        <dbReference type="Proteomes" id="UP001228636"/>
    </source>
</evidence>